<name>B5GKY3_STRCL</name>
<organism evidence="1 2">
    <name type="scientific">Streptomyces clavuligerus</name>
    <dbReference type="NCBI Taxonomy" id="1901"/>
    <lineage>
        <taxon>Bacteria</taxon>
        <taxon>Bacillati</taxon>
        <taxon>Actinomycetota</taxon>
        <taxon>Actinomycetes</taxon>
        <taxon>Kitasatosporales</taxon>
        <taxon>Streptomycetaceae</taxon>
        <taxon>Streptomyces</taxon>
    </lineage>
</organism>
<proteinExistence type="predicted"/>
<dbReference type="KEGG" id="sclf:BB341_07130"/>
<dbReference type="RefSeq" id="WP_003952360.1">
    <property type="nucleotide sequence ID" value="NZ_CM000913.1"/>
</dbReference>
<evidence type="ECO:0000313" key="1">
    <source>
        <dbReference type="EMBL" id="EFG09418.1"/>
    </source>
</evidence>
<dbReference type="GeneID" id="93729191"/>
<sequence>MGTWGSGNFESDTAADHLSVVTARLVSEVAEAMAGDPVGLEPDEYWGTAVPCNLELLHLIAAQGHVGAELPKAAVVEAWKRTFMAVWERSIDDLEPSQDFKERRRALLLETFDRVAAVARERAGRPGAAPAW</sequence>
<dbReference type="EMBL" id="CM000913">
    <property type="protein sequence ID" value="EFG09418.1"/>
    <property type="molecule type" value="Genomic_DNA"/>
</dbReference>
<dbReference type="Proteomes" id="UP000002357">
    <property type="component" value="Chromosome"/>
</dbReference>
<reference evidence="1 2" key="1">
    <citation type="journal article" date="2010" name="Genome Biol. Evol.">
        <title>The sequence of a 1.8-mb bacterial linear plasmid reveals a rich evolutionary reservoir of secondary metabolic pathways.</title>
        <authorList>
            <person name="Medema M.H."/>
            <person name="Trefzer A."/>
            <person name="Kovalchuk A."/>
            <person name="van den Berg M."/>
            <person name="Mueller U."/>
            <person name="Heijne W."/>
            <person name="Wu L."/>
            <person name="Alam M.T."/>
            <person name="Ronning C.M."/>
            <person name="Nierman W.C."/>
            <person name="Bovenberg R.A.L."/>
            <person name="Breitling R."/>
            <person name="Takano E."/>
        </authorList>
    </citation>
    <scope>NUCLEOTIDE SEQUENCE [LARGE SCALE GENOMIC DNA]</scope>
    <source>
        <strain evidence="2">ATCC 27064 / DSM 738 / JCM 4710 / NBRC 13307 / NCIMB 12785 / NRRL 3585 / VKM Ac-602</strain>
    </source>
</reference>
<dbReference type="eggNOG" id="ENOG5033INP">
    <property type="taxonomic scope" value="Bacteria"/>
</dbReference>
<evidence type="ECO:0000313" key="2">
    <source>
        <dbReference type="Proteomes" id="UP000002357"/>
    </source>
</evidence>
<dbReference type="OrthoDB" id="4623393at2"/>
<keyword evidence="2" id="KW-1185">Reference proteome</keyword>
<gene>
    <name evidence="1" type="ORF">SCLAV_4345</name>
</gene>
<protein>
    <recommendedName>
        <fullName evidence="3">DUF4259 domain-containing protein</fullName>
    </recommendedName>
</protein>
<evidence type="ECO:0008006" key="3">
    <source>
        <dbReference type="Google" id="ProtNLM"/>
    </source>
</evidence>
<dbReference type="AlphaFoldDB" id="B5GKY3"/>
<accession>B5GKY3</accession>